<keyword evidence="1" id="KW-0812">Transmembrane</keyword>
<name>A0A1F5MKJ6_9BACT</name>
<dbReference type="EMBL" id="MFDO01000005">
    <property type="protein sequence ID" value="OGE65820.1"/>
    <property type="molecule type" value="Genomic_DNA"/>
</dbReference>
<organism evidence="2 3">
    <name type="scientific">Candidatus Daviesbacteria bacterium RIFCSPLOWO2_01_FULL_40_24</name>
    <dbReference type="NCBI Taxonomy" id="1797787"/>
    <lineage>
        <taxon>Bacteria</taxon>
        <taxon>Candidatus Daviesiibacteriota</taxon>
    </lineage>
</organism>
<evidence type="ECO:0000313" key="2">
    <source>
        <dbReference type="EMBL" id="OGE65820.1"/>
    </source>
</evidence>
<dbReference type="AlphaFoldDB" id="A0A1F5MKJ6"/>
<proteinExistence type="predicted"/>
<sequence>MAEIKGDIVPDLEYPGEYVFAGRVTEDREIYLGKPEQSFRLISTERWTKNLIRTIALIGGAITAVDGFHHFRNPDDLLTIGTGITQIVAGLTVFYYSTKRWRLDEKFFGLAQNRLNGTLRKSLQETTTPSRL</sequence>
<evidence type="ECO:0000256" key="1">
    <source>
        <dbReference type="SAM" id="Phobius"/>
    </source>
</evidence>
<feature type="transmembrane region" description="Helical" evidence="1">
    <location>
        <begin position="50"/>
        <end position="71"/>
    </location>
</feature>
<evidence type="ECO:0000313" key="3">
    <source>
        <dbReference type="Proteomes" id="UP000178017"/>
    </source>
</evidence>
<dbReference type="Proteomes" id="UP000178017">
    <property type="component" value="Unassembled WGS sequence"/>
</dbReference>
<protein>
    <submittedName>
        <fullName evidence="2">Uncharacterized protein</fullName>
    </submittedName>
</protein>
<gene>
    <name evidence="2" type="ORF">A3B49_03410</name>
</gene>
<reference evidence="2 3" key="1">
    <citation type="journal article" date="2016" name="Nat. Commun.">
        <title>Thousands of microbial genomes shed light on interconnected biogeochemical processes in an aquifer system.</title>
        <authorList>
            <person name="Anantharaman K."/>
            <person name="Brown C.T."/>
            <person name="Hug L.A."/>
            <person name="Sharon I."/>
            <person name="Castelle C.J."/>
            <person name="Probst A.J."/>
            <person name="Thomas B.C."/>
            <person name="Singh A."/>
            <person name="Wilkins M.J."/>
            <person name="Karaoz U."/>
            <person name="Brodie E.L."/>
            <person name="Williams K.H."/>
            <person name="Hubbard S.S."/>
            <person name="Banfield J.F."/>
        </authorList>
    </citation>
    <scope>NUCLEOTIDE SEQUENCE [LARGE SCALE GENOMIC DNA]</scope>
</reference>
<accession>A0A1F5MKJ6</accession>
<keyword evidence="1" id="KW-1133">Transmembrane helix</keyword>
<comment type="caution">
    <text evidence="2">The sequence shown here is derived from an EMBL/GenBank/DDBJ whole genome shotgun (WGS) entry which is preliminary data.</text>
</comment>
<feature type="transmembrane region" description="Helical" evidence="1">
    <location>
        <begin position="77"/>
        <end position="96"/>
    </location>
</feature>
<keyword evidence="1" id="KW-0472">Membrane</keyword>